<dbReference type="PANTHER" id="PTHR19282:SF521">
    <property type="entry name" value="IP01817P-RELATED"/>
    <property type="match status" value="1"/>
</dbReference>
<dbReference type="SMR" id="B4GCC5"/>
<organism evidence="7">
    <name type="scientific">Drosophila persimilis</name>
    <name type="common">Fruit fly</name>
    <dbReference type="NCBI Taxonomy" id="7234"/>
    <lineage>
        <taxon>Eukaryota</taxon>
        <taxon>Metazoa</taxon>
        <taxon>Ecdysozoa</taxon>
        <taxon>Arthropoda</taxon>
        <taxon>Hexapoda</taxon>
        <taxon>Insecta</taxon>
        <taxon>Pterygota</taxon>
        <taxon>Neoptera</taxon>
        <taxon>Endopterygota</taxon>
        <taxon>Diptera</taxon>
        <taxon>Brachycera</taxon>
        <taxon>Muscomorpha</taxon>
        <taxon>Ephydroidea</taxon>
        <taxon>Drosophilidae</taxon>
        <taxon>Drosophila</taxon>
        <taxon>Sophophora</taxon>
    </lineage>
</organism>
<dbReference type="CDD" id="cd03127">
    <property type="entry name" value="tetraspanin_LEL"/>
    <property type="match status" value="1"/>
</dbReference>
<dbReference type="Pfam" id="PF00335">
    <property type="entry name" value="Tetraspanin"/>
    <property type="match status" value="1"/>
</dbReference>
<evidence type="ECO:0000256" key="4">
    <source>
        <dbReference type="ARBA" id="ARBA00023136"/>
    </source>
</evidence>
<evidence type="ECO:0000256" key="5">
    <source>
        <dbReference type="SAM" id="Phobius"/>
    </source>
</evidence>
<reference evidence="6 7" key="1">
    <citation type="journal article" date="2007" name="Nature">
        <title>Evolution of genes and genomes on the Drosophila phylogeny.</title>
        <authorList>
            <consortium name="Drosophila 12 Genomes Consortium"/>
            <person name="Clark A.G."/>
            <person name="Eisen M.B."/>
            <person name="Smith D.R."/>
            <person name="Bergman C.M."/>
            <person name="Oliver B."/>
            <person name="Markow T.A."/>
            <person name="Kaufman T.C."/>
            <person name="Kellis M."/>
            <person name="Gelbart W."/>
            <person name="Iyer V.N."/>
            <person name="Pollard D.A."/>
            <person name="Sackton T.B."/>
            <person name="Larracuente A.M."/>
            <person name="Singh N.D."/>
            <person name="Abad J.P."/>
            <person name="Abt D.N."/>
            <person name="Adryan B."/>
            <person name="Aguade M."/>
            <person name="Akashi H."/>
            <person name="Anderson W.W."/>
            <person name="Aquadro C.F."/>
            <person name="Ardell D.H."/>
            <person name="Arguello R."/>
            <person name="Artieri C.G."/>
            <person name="Barbash D.A."/>
            <person name="Barker D."/>
            <person name="Barsanti P."/>
            <person name="Batterham P."/>
            <person name="Batzoglou S."/>
            <person name="Begun D."/>
            <person name="Bhutkar A."/>
            <person name="Blanco E."/>
            <person name="Bosak S.A."/>
            <person name="Bradley R.K."/>
            <person name="Brand A.D."/>
            <person name="Brent M.R."/>
            <person name="Brooks A.N."/>
            <person name="Brown R.H."/>
            <person name="Butlin R.K."/>
            <person name="Caggese C."/>
            <person name="Calvi B.R."/>
            <person name="Bernardo de Carvalho A."/>
            <person name="Caspi A."/>
            <person name="Castrezana S."/>
            <person name="Celniker S.E."/>
            <person name="Chang J.L."/>
            <person name="Chapple C."/>
            <person name="Chatterji S."/>
            <person name="Chinwalla A."/>
            <person name="Civetta A."/>
            <person name="Clifton S.W."/>
            <person name="Comeron J.M."/>
            <person name="Costello J.C."/>
            <person name="Coyne J.A."/>
            <person name="Daub J."/>
            <person name="David R.G."/>
            <person name="Delcher A.L."/>
            <person name="Delehaunty K."/>
            <person name="Do C.B."/>
            <person name="Ebling H."/>
            <person name="Edwards K."/>
            <person name="Eickbush T."/>
            <person name="Evans J.D."/>
            <person name="Filipski A."/>
            <person name="Findeiss S."/>
            <person name="Freyhult E."/>
            <person name="Fulton L."/>
            <person name="Fulton R."/>
            <person name="Garcia A.C."/>
            <person name="Gardiner A."/>
            <person name="Garfield D.A."/>
            <person name="Garvin B.E."/>
            <person name="Gibson G."/>
            <person name="Gilbert D."/>
            <person name="Gnerre S."/>
            <person name="Godfrey J."/>
            <person name="Good R."/>
            <person name="Gotea V."/>
            <person name="Gravely B."/>
            <person name="Greenberg A.J."/>
            <person name="Griffiths-Jones S."/>
            <person name="Gross S."/>
            <person name="Guigo R."/>
            <person name="Gustafson E.A."/>
            <person name="Haerty W."/>
            <person name="Hahn M.W."/>
            <person name="Halligan D.L."/>
            <person name="Halpern A.L."/>
            <person name="Halter G.M."/>
            <person name="Han M.V."/>
            <person name="Heger A."/>
            <person name="Hillier L."/>
            <person name="Hinrichs A.S."/>
            <person name="Holmes I."/>
            <person name="Hoskins R.A."/>
            <person name="Hubisz M.J."/>
            <person name="Hultmark D."/>
            <person name="Huntley M.A."/>
            <person name="Jaffe D.B."/>
            <person name="Jagadeeshan S."/>
            <person name="Jeck W.R."/>
            <person name="Johnson J."/>
            <person name="Jones C.D."/>
            <person name="Jordan W.C."/>
            <person name="Karpen G.H."/>
            <person name="Kataoka E."/>
            <person name="Keightley P.D."/>
            <person name="Kheradpour P."/>
            <person name="Kirkness E.F."/>
            <person name="Koerich L.B."/>
            <person name="Kristiansen K."/>
            <person name="Kudrna D."/>
            <person name="Kulathinal R.J."/>
            <person name="Kumar S."/>
            <person name="Kwok R."/>
            <person name="Lander E."/>
            <person name="Langley C.H."/>
            <person name="Lapoint R."/>
            <person name="Lazzaro B.P."/>
            <person name="Lee S.J."/>
            <person name="Levesque L."/>
            <person name="Li R."/>
            <person name="Lin C.F."/>
            <person name="Lin M.F."/>
            <person name="Lindblad-Toh K."/>
            <person name="Llopart A."/>
            <person name="Long M."/>
            <person name="Low L."/>
            <person name="Lozovsky E."/>
            <person name="Lu J."/>
            <person name="Luo M."/>
            <person name="Machado C.A."/>
            <person name="Makalowski W."/>
            <person name="Marzo M."/>
            <person name="Matsuda M."/>
            <person name="Matzkin L."/>
            <person name="McAllister B."/>
            <person name="McBride C.S."/>
            <person name="McKernan B."/>
            <person name="McKernan K."/>
            <person name="Mendez-Lago M."/>
            <person name="Minx P."/>
            <person name="Mollenhauer M.U."/>
            <person name="Montooth K."/>
            <person name="Mount S.M."/>
            <person name="Mu X."/>
            <person name="Myers E."/>
            <person name="Negre B."/>
            <person name="Newfeld S."/>
            <person name="Nielsen R."/>
            <person name="Noor M.A."/>
            <person name="O'Grady P."/>
            <person name="Pachter L."/>
            <person name="Papaceit M."/>
            <person name="Parisi M.J."/>
            <person name="Parisi M."/>
            <person name="Parts L."/>
            <person name="Pedersen J.S."/>
            <person name="Pesole G."/>
            <person name="Phillippy A.M."/>
            <person name="Ponting C.P."/>
            <person name="Pop M."/>
            <person name="Porcelli D."/>
            <person name="Powell J.R."/>
            <person name="Prohaska S."/>
            <person name="Pruitt K."/>
            <person name="Puig M."/>
            <person name="Quesneville H."/>
            <person name="Ram K.R."/>
            <person name="Rand D."/>
            <person name="Rasmussen M.D."/>
            <person name="Reed L.K."/>
            <person name="Reenan R."/>
            <person name="Reily A."/>
            <person name="Remington K.A."/>
            <person name="Rieger T.T."/>
            <person name="Ritchie M.G."/>
            <person name="Robin C."/>
            <person name="Rogers Y.H."/>
            <person name="Rohde C."/>
            <person name="Rozas J."/>
            <person name="Rubenfield M.J."/>
            <person name="Ruiz A."/>
            <person name="Russo S."/>
            <person name="Salzberg S.L."/>
            <person name="Sanchez-Gracia A."/>
            <person name="Saranga D.J."/>
            <person name="Sato H."/>
            <person name="Schaeffer S.W."/>
            <person name="Schatz M.C."/>
            <person name="Schlenke T."/>
            <person name="Schwartz R."/>
            <person name="Segarra C."/>
            <person name="Singh R.S."/>
            <person name="Sirot L."/>
            <person name="Sirota M."/>
            <person name="Sisneros N.B."/>
            <person name="Smith C.D."/>
            <person name="Smith T.F."/>
            <person name="Spieth J."/>
            <person name="Stage D.E."/>
            <person name="Stark A."/>
            <person name="Stephan W."/>
            <person name="Strausberg R.L."/>
            <person name="Strempel S."/>
            <person name="Sturgill D."/>
            <person name="Sutton G."/>
            <person name="Sutton G.G."/>
            <person name="Tao W."/>
            <person name="Teichmann S."/>
            <person name="Tobari Y.N."/>
            <person name="Tomimura Y."/>
            <person name="Tsolas J.M."/>
            <person name="Valente V.L."/>
            <person name="Venter E."/>
            <person name="Venter J.C."/>
            <person name="Vicario S."/>
            <person name="Vieira F.G."/>
            <person name="Vilella A.J."/>
            <person name="Villasante A."/>
            <person name="Walenz B."/>
            <person name="Wang J."/>
            <person name="Wasserman M."/>
            <person name="Watts T."/>
            <person name="Wilson D."/>
            <person name="Wilson R.K."/>
            <person name="Wing R.A."/>
            <person name="Wolfner M.F."/>
            <person name="Wong A."/>
            <person name="Wong G.K."/>
            <person name="Wu C.I."/>
            <person name="Wu G."/>
            <person name="Yamamoto D."/>
            <person name="Yang H.P."/>
            <person name="Yang S.P."/>
            <person name="Yorke J.A."/>
            <person name="Yoshida K."/>
            <person name="Zdobnov E."/>
            <person name="Zhang P."/>
            <person name="Zhang Y."/>
            <person name="Zimin A.V."/>
            <person name="Baldwin J."/>
            <person name="Abdouelleil A."/>
            <person name="Abdulkadir J."/>
            <person name="Abebe A."/>
            <person name="Abera B."/>
            <person name="Abreu J."/>
            <person name="Acer S.C."/>
            <person name="Aftuck L."/>
            <person name="Alexander A."/>
            <person name="An P."/>
            <person name="Anderson E."/>
            <person name="Anderson S."/>
            <person name="Arachi H."/>
            <person name="Azer M."/>
            <person name="Bachantsang P."/>
            <person name="Barry A."/>
            <person name="Bayul T."/>
            <person name="Berlin A."/>
            <person name="Bessette D."/>
            <person name="Bloom T."/>
            <person name="Blye J."/>
            <person name="Boguslavskiy L."/>
            <person name="Bonnet C."/>
            <person name="Boukhgalter B."/>
            <person name="Bourzgui I."/>
            <person name="Brown A."/>
            <person name="Cahill P."/>
            <person name="Channer S."/>
            <person name="Cheshatsang Y."/>
            <person name="Chuda L."/>
            <person name="Citroen M."/>
            <person name="Collymore A."/>
            <person name="Cooke P."/>
            <person name="Costello M."/>
            <person name="D'Aco K."/>
            <person name="Daza R."/>
            <person name="De Haan G."/>
            <person name="DeGray S."/>
            <person name="DeMaso C."/>
            <person name="Dhargay N."/>
            <person name="Dooley K."/>
            <person name="Dooley E."/>
            <person name="Doricent M."/>
            <person name="Dorje P."/>
            <person name="Dorjee K."/>
            <person name="Dupes A."/>
            <person name="Elong R."/>
            <person name="Falk J."/>
            <person name="Farina A."/>
            <person name="Faro S."/>
            <person name="Ferguson D."/>
            <person name="Fisher S."/>
            <person name="Foley C.D."/>
            <person name="Franke A."/>
            <person name="Friedrich D."/>
            <person name="Gadbois L."/>
            <person name="Gearin G."/>
            <person name="Gearin C.R."/>
            <person name="Giannoukos G."/>
            <person name="Goode T."/>
            <person name="Graham J."/>
            <person name="Grandbois E."/>
            <person name="Grewal S."/>
            <person name="Gyaltsen K."/>
            <person name="Hafez N."/>
            <person name="Hagos B."/>
            <person name="Hall J."/>
            <person name="Henson C."/>
            <person name="Hollinger A."/>
            <person name="Honan T."/>
            <person name="Huard M.D."/>
            <person name="Hughes L."/>
            <person name="Hurhula B."/>
            <person name="Husby M.E."/>
            <person name="Kamat A."/>
            <person name="Kanga B."/>
            <person name="Kashin S."/>
            <person name="Khazanovich D."/>
            <person name="Kisner P."/>
            <person name="Lance K."/>
            <person name="Lara M."/>
            <person name="Lee W."/>
            <person name="Lennon N."/>
            <person name="Letendre F."/>
            <person name="LeVine R."/>
            <person name="Lipovsky A."/>
            <person name="Liu X."/>
            <person name="Liu J."/>
            <person name="Liu S."/>
            <person name="Lokyitsang T."/>
            <person name="Lokyitsang Y."/>
            <person name="Lubonja R."/>
            <person name="Lui A."/>
            <person name="MacDonald P."/>
            <person name="Magnisalis V."/>
            <person name="Maru K."/>
            <person name="Matthews C."/>
            <person name="McCusker W."/>
            <person name="McDonough S."/>
            <person name="Mehta T."/>
            <person name="Meldrim J."/>
            <person name="Meneus L."/>
            <person name="Mihai O."/>
            <person name="Mihalev A."/>
            <person name="Mihova T."/>
            <person name="Mittelman R."/>
            <person name="Mlenga V."/>
            <person name="Montmayeur A."/>
            <person name="Mulrain L."/>
            <person name="Navidi A."/>
            <person name="Naylor J."/>
            <person name="Negash T."/>
            <person name="Nguyen T."/>
            <person name="Nguyen N."/>
            <person name="Nicol R."/>
            <person name="Norbu C."/>
            <person name="Norbu N."/>
            <person name="Novod N."/>
            <person name="O'Neill B."/>
            <person name="Osman S."/>
            <person name="Markiewicz E."/>
            <person name="Oyono O.L."/>
            <person name="Patti C."/>
            <person name="Phunkhang P."/>
            <person name="Pierre F."/>
            <person name="Priest M."/>
            <person name="Raghuraman S."/>
            <person name="Rege F."/>
            <person name="Reyes R."/>
            <person name="Rise C."/>
            <person name="Rogov P."/>
            <person name="Ross K."/>
            <person name="Ryan E."/>
            <person name="Settipalli S."/>
            <person name="Shea T."/>
            <person name="Sherpa N."/>
            <person name="Shi L."/>
            <person name="Shih D."/>
            <person name="Sparrow T."/>
            <person name="Spaulding J."/>
            <person name="Stalker J."/>
            <person name="Stange-Thomann N."/>
            <person name="Stavropoulos S."/>
            <person name="Stone C."/>
            <person name="Strader C."/>
            <person name="Tesfaye S."/>
            <person name="Thomson T."/>
            <person name="Thoulutsang Y."/>
            <person name="Thoulutsang D."/>
            <person name="Topham K."/>
            <person name="Topping I."/>
            <person name="Tsamla T."/>
            <person name="Vassiliev H."/>
            <person name="Vo A."/>
            <person name="Wangchuk T."/>
            <person name="Wangdi T."/>
            <person name="Weiand M."/>
            <person name="Wilkinson J."/>
            <person name="Wilson A."/>
            <person name="Yadav S."/>
            <person name="Young G."/>
            <person name="Yu Q."/>
            <person name="Zembek L."/>
            <person name="Zhong D."/>
            <person name="Zimmer A."/>
            <person name="Zwirko Z."/>
            <person name="Jaffe D.B."/>
            <person name="Alvarez P."/>
            <person name="Brockman W."/>
            <person name="Butler J."/>
            <person name="Chin C."/>
            <person name="Gnerre S."/>
            <person name="Grabherr M."/>
            <person name="Kleber M."/>
            <person name="Mauceli E."/>
            <person name="MacCallum I."/>
        </authorList>
    </citation>
    <scope>NUCLEOTIDE SEQUENCE [LARGE SCALE GENOMIC DNA]</scope>
    <source>
        <strain evidence="7">MSH-3 / Tucson 14011-0111.49</strain>
    </source>
</reference>
<evidence type="ECO:0000256" key="2">
    <source>
        <dbReference type="ARBA" id="ARBA00022692"/>
    </source>
</evidence>
<evidence type="ECO:0000313" key="7">
    <source>
        <dbReference type="Proteomes" id="UP000008744"/>
    </source>
</evidence>
<gene>
    <name evidence="6" type="primary">Dper\GL11134</name>
    <name evidence="6" type="ORF">Dper_GL11134</name>
</gene>
<accession>B4GCC5</accession>
<dbReference type="PhylomeDB" id="B4GCC5"/>
<dbReference type="InterPro" id="IPR018499">
    <property type="entry name" value="Tetraspanin/Peripherin"/>
</dbReference>
<dbReference type="PRINTS" id="PR00259">
    <property type="entry name" value="TMFOUR"/>
</dbReference>
<dbReference type="eggNOG" id="KOG3882">
    <property type="taxonomic scope" value="Eukaryota"/>
</dbReference>
<dbReference type="EMBL" id="CH479181">
    <property type="protein sequence ID" value="EDW31443.1"/>
    <property type="molecule type" value="Genomic_DNA"/>
</dbReference>
<evidence type="ECO:0000256" key="1">
    <source>
        <dbReference type="ARBA" id="ARBA00004141"/>
    </source>
</evidence>
<keyword evidence="3 5" id="KW-1133">Transmembrane helix</keyword>
<feature type="transmembrane region" description="Helical" evidence="5">
    <location>
        <begin position="133"/>
        <end position="158"/>
    </location>
</feature>
<feature type="transmembrane region" description="Helical" evidence="5">
    <location>
        <begin position="40"/>
        <end position="63"/>
    </location>
</feature>
<evidence type="ECO:0000256" key="3">
    <source>
        <dbReference type="ARBA" id="ARBA00022989"/>
    </source>
</evidence>
<dbReference type="OrthoDB" id="71600at2759"/>
<dbReference type="PANTHER" id="PTHR19282">
    <property type="entry name" value="TETRASPANIN"/>
    <property type="match status" value="1"/>
</dbReference>
<dbReference type="AlphaFoldDB" id="B4GCC5"/>
<protein>
    <submittedName>
        <fullName evidence="6">GL11134</fullName>
    </submittedName>
</protein>
<keyword evidence="7" id="KW-1185">Reference proteome</keyword>
<dbReference type="GO" id="GO:0005886">
    <property type="term" value="C:plasma membrane"/>
    <property type="evidence" value="ECO:0007669"/>
    <property type="project" value="TreeGrafter"/>
</dbReference>
<keyword evidence="4 5" id="KW-0472">Membrane</keyword>
<dbReference type="OMA" id="CEAAIYT"/>
<dbReference type="HOGENOM" id="CLU_055524_6_3_1"/>
<name>B4GCC5_DROPE</name>
<sequence>MFKYLLYFLNLIFVIGGILLIVVGSIMLSTMGNFTAFEGAINTQTIPIIIITIGCVTFLVAFFGCCGTIRENACCTTIFKCCGNTGYQQYESSVPASCCGYKDRNQVCEAAIYTQRLGCNGEFVDFWASNTDLIRWSSLIIALFELGIFIVSCCLASAMRKR</sequence>
<feature type="transmembrane region" description="Helical" evidence="5">
    <location>
        <begin position="6"/>
        <end position="28"/>
    </location>
</feature>
<dbReference type="Proteomes" id="UP000008744">
    <property type="component" value="Unassembled WGS sequence"/>
</dbReference>
<comment type="subcellular location">
    <subcellularLocation>
        <location evidence="1">Membrane</location>
        <topology evidence="1">Multi-pass membrane protein</topology>
    </subcellularLocation>
</comment>
<evidence type="ECO:0000313" key="6">
    <source>
        <dbReference type="EMBL" id="EDW31443.1"/>
    </source>
</evidence>
<proteinExistence type="predicted"/>
<keyword evidence="2 5" id="KW-0812">Transmembrane</keyword>